<evidence type="ECO:0000256" key="1">
    <source>
        <dbReference type="SAM" id="MobiDB-lite"/>
    </source>
</evidence>
<proteinExistence type="predicted"/>
<dbReference type="AlphaFoldDB" id="A0AA88A8U4"/>
<protein>
    <submittedName>
        <fullName evidence="2">Uncharacterized protein</fullName>
    </submittedName>
</protein>
<accession>A0AA88A8U4</accession>
<evidence type="ECO:0000313" key="2">
    <source>
        <dbReference type="EMBL" id="GMN46507.1"/>
    </source>
</evidence>
<gene>
    <name evidence="2" type="ORF">TIFTF001_015700</name>
</gene>
<reference evidence="2" key="1">
    <citation type="submission" date="2023-07" db="EMBL/GenBank/DDBJ databases">
        <title>draft genome sequence of fig (Ficus carica).</title>
        <authorList>
            <person name="Takahashi T."/>
            <person name="Nishimura K."/>
        </authorList>
    </citation>
    <scope>NUCLEOTIDE SEQUENCE</scope>
</reference>
<feature type="region of interest" description="Disordered" evidence="1">
    <location>
        <begin position="32"/>
        <end position="51"/>
    </location>
</feature>
<name>A0AA88A8U4_FICCA</name>
<sequence>MVPSSPATSIGGALIGVLATVGFSASVLQRPTPATATGGSPTNTSEFPPWPSKRLAASTMSKRNAIAPSNETTRAAAAWSQNLSKVLHTFFHCTCEFPSKPSKPMAAAAPLAEKSSPMITASMMTIRSPEMLFPSRFANERTRENAAYEHATAFATTKYLSRIDLVHNELLLINS</sequence>
<feature type="compositionally biased region" description="Low complexity" evidence="1">
    <location>
        <begin position="32"/>
        <end position="45"/>
    </location>
</feature>
<evidence type="ECO:0000313" key="3">
    <source>
        <dbReference type="Proteomes" id="UP001187192"/>
    </source>
</evidence>
<dbReference type="EMBL" id="BTGU01000023">
    <property type="protein sequence ID" value="GMN46507.1"/>
    <property type="molecule type" value="Genomic_DNA"/>
</dbReference>
<dbReference type="Proteomes" id="UP001187192">
    <property type="component" value="Unassembled WGS sequence"/>
</dbReference>
<organism evidence="2 3">
    <name type="scientific">Ficus carica</name>
    <name type="common">Common fig</name>
    <dbReference type="NCBI Taxonomy" id="3494"/>
    <lineage>
        <taxon>Eukaryota</taxon>
        <taxon>Viridiplantae</taxon>
        <taxon>Streptophyta</taxon>
        <taxon>Embryophyta</taxon>
        <taxon>Tracheophyta</taxon>
        <taxon>Spermatophyta</taxon>
        <taxon>Magnoliopsida</taxon>
        <taxon>eudicotyledons</taxon>
        <taxon>Gunneridae</taxon>
        <taxon>Pentapetalae</taxon>
        <taxon>rosids</taxon>
        <taxon>fabids</taxon>
        <taxon>Rosales</taxon>
        <taxon>Moraceae</taxon>
        <taxon>Ficeae</taxon>
        <taxon>Ficus</taxon>
    </lineage>
</organism>
<comment type="caution">
    <text evidence="2">The sequence shown here is derived from an EMBL/GenBank/DDBJ whole genome shotgun (WGS) entry which is preliminary data.</text>
</comment>
<keyword evidence="3" id="KW-1185">Reference proteome</keyword>